<feature type="compositionally biased region" description="Pro residues" evidence="8">
    <location>
        <begin position="72"/>
        <end position="86"/>
    </location>
</feature>
<feature type="signal peptide" evidence="9">
    <location>
        <begin position="1"/>
        <end position="15"/>
    </location>
</feature>
<evidence type="ECO:0000256" key="9">
    <source>
        <dbReference type="SAM" id="SignalP"/>
    </source>
</evidence>
<comment type="similarity">
    <text evidence="7">Belongs to the argonaute family. Piwi subfamily.</text>
</comment>
<dbReference type="CDD" id="cd04658">
    <property type="entry name" value="Piwi_piwi-like_Euk"/>
    <property type="match status" value="1"/>
</dbReference>
<gene>
    <name evidence="12" type="ORF">TBRA_LOCUS13249</name>
</gene>
<dbReference type="GO" id="GO:0030154">
    <property type="term" value="P:cell differentiation"/>
    <property type="evidence" value="ECO:0007669"/>
    <property type="project" value="UniProtKB-KW"/>
</dbReference>
<dbReference type="SMART" id="SM00949">
    <property type="entry name" value="PAZ"/>
    <property type="match status" value="1"/>
</dbReference>
<feature type="compositionally biased region" description="Low complexity" evidence="8">
    <location>
        <begin position="120"/>
        <end position="142"/>
    </location>
</feature>
<dbReference type="InterPro" id="IPR003100">
    <property type="entry name" value="PAZ_dom"/>
</dbReference>
<dbReference type="Pfam" id="PF02170">
    <property type="entry name" value="PAZ"/>
    <property type="match status" value="1"/>
</dbReference>
<comment type="subcellular location">
    <subcellularLocation>
        <location evidence="1">Cytoplasm</location>
    </subcellularLocation>
</comment>
<dbReference type="Gene3D" id="3.30.420.10">
    <property type="entry name" value="Ribonuclease H-like superfamily/Ribonuclease H"/>
    <property type="match status" value="1"/>
</dbReference>
<dbReference type="Gene3D" id="2.170.260.10">
    <property type="entry name" value="paz domain"/>
    <property type="match status" value="1"/>
</dbReference>
<keyword evidence="3" id="KW-0963">Cytoplasm</keyword>
<reference evidence="12 13" key="1">
    <citation type="submission" date="2020-02" db="EMBL/GenBank/DDBJ databases">
        <authorList>
            <person name="Ferguson B K."/>
        </authorList>
    </citation>
    <scope>NUCLEOTIDE SEQUENCE [LARGE SCALE GENOMIC DNA]</scope>
</reference>
<dbReference type="InterPro" id="IPR036085">
    <property type="entry name" value="PAZ_dom_sf"/>
</dbReference>
<evidence type="ECO:0000256" key="8">
    <source>
        <dbReference type="SAM" id="MobiDB-lite"/>
    </source>
</evidence>
<feature type="chain" id="PRO_5026261245" description="Piwi domain-containing protein" evidence="9">
    <location>
        <begin position="16"/>
        <end position="927"/>
    </location>
</feature>
<dbReference type="PROSITE" id="PS50821">
    <property type="entry name" value="PAZ"/>
    <property type="match status" value="1"/>
</dbReference>
<dbReference type="GO" id="GO:0003723">
    <property type="term" value="F:RNA binding"/>
    <property type="evidence" value="ECO:0007669"/>
    <property type="project" value="UniProtKB-KW"/>
</dbReference>
<evidence type="ECO:0000313" key="12">
    <source>
        <dbReference type="EMBL" id="CAB0041583.1"/>
    </source>
</evidence>
<evidence type="ECO:0000256" key="2">
    <source>
        <dbReference type="ARBA" id="ARBA00022473"/>
    </source>
</evidence>
<feature type="region of interest" description="Disordered" evidence="8">
    <location>
        <begin position="30"/>
        <end position="148"/>
    </location>
</feature>
<evidence type="ECO:0000259" key="10">
    <source>
        <dbReference type="PROSITE" id="PS50821"/>
    </source>
</evidence>
<sequence>MFFIFLLFLTSAISSLLLFCTRYYDEMSDSRGARSRNYARGRPQDSDRGRSDRRTDPHRDDRPSEGTRGYPPSRPGPAPGGPPAPRPSTSAGTSSGSYHTTARGEQHRSADTRPSHSETGSETASIAGSTTGGESSSAARGSMRGRRVLPVNIITRPRTLTSKQGSHGLPVQLKANYFKLLTTTDWSLYKYCVDYNPPVDHNVIKKALLREHREKLGAYIFDGSQLYTSTRLPSPLTLTSVRNSHAGGNGIAAREQEVIEITIKETGEMTKGDHHYLQFFNIIMRKCLDYLELKLVGRNYFDPYNKAEVREFRLELWPGYVTSIRQHEHDILMCAEIAHKVMRSETLLDVLGDCYNNNRADYQNAFTNAVLGTVVLTDYNNNTYKIDDVDFSVSPSSTFNKKNGEAISYFDYYRAKYNINIQNAKQPLLVSKAKQRDRRAGVDEVVYLVPELCRSTGINDNMRKNFKLMSALAKFTRVSPFDRMKKLAAFNQRLYSVPNVVQELRSWNLTLDKNLVDLTGRLLPSDQIIFPNAKVTINPDAKWTNQMRDKVMLSCGKLDNWALIVPERAKQGLQQFVQALTRVAGAMNFIIAQPRVYDIRDDNPGTYADCLDYITSKSSPMLICCVVLSNRLDRYTAIKKKCCVDKPVPTQVLIKKSTDPGKSMMSIATKVAIQMNCKIGGIPWSISIPLNGLMVVGFDVCHDAGSRDKDFGAMVASLDGHFGRYFSAVSSHTNGEELSNDLSVNLCKALEVYKRYNSSLPKRILIYRDGVGEGQIHFVVQHEVAQIKAKLERIYERPENVKLGYVIVTKKINTRLFAKEGSGNPPPGTIVDNIVTDPTKYDFLIVAQHVTQGTVTPTSYNVIEDSTGLDADKLQRITYKLCHLYFNWSGTVRVPAPCQYAHKLAFLVSQAIHTSPSTTLETLLYFL</sequence>
<dbReference type="EMBL" id="CADCXV010001127">
    <property type="protein sequence ID" value="CAB0041583.1"/>
    <property type="molecule type" value="Genomic_DNA"/>
</dbReference>
<evidence type="ECO:0000259" key="11">
    <source>
        <dbReference type="PROSITE" id="PS50822"/>
    </source>
</evidence>
<protein>
    <recommendedName>
        <fullName evidence="14">Piwi domain-containing protein</fullName>
    </recommendedName>
</protein>
<keyword evidence="4" id="KW-0221">Differentiation</keyword>
<dbReference type="FunFam" id="2.170.260.10:FF:000003">
    <property type="entry name" value="Piwi-like RNA-mediated gene silencing 2"/>
    <property type="match status" value="1"/>
</dbReference>
<keyword evidence="5" id="KW-0694">RNA-binding</keyword>
<dbReference type="AlphaFoldDB" id="A0A6H5J2G2"/>
<keyword evidence="2" id="KW-0217">Developmental protein</keyword>
<name>A0A6H5J2G2_9HYME</name>
<dbReference type="GO" id="GO:0005737">
    <property type="term" value="C:cytoplasm"/>
    <property type="evidence" value="ECO:0007669"/>
    <property type="project" value="UniProtKB-SubCell"/>
</dbReference>
<dbReference type="InterPro" id="IPR003165">
    <property type="entry name" value="Piwi"/>
</dbReference>
<dbReference type="PROSITE" id="PS50822">
    <property type="entry name" value="PIWI"/>
    <property type="match status" value="1"/>
</dbReference>
<keyword evidence="9" id="KW-0732">Signal</keyword>
<feature type="compositionally biased region" description="Basic and acidic residues" evidence="8">
    <location>
        <begin position="102"/>
        <end position="116"/>
    </location>
</feature>
<accession>A0A6H5J2G2</accession>
<dbReference type="PANTHER" id="PTHR22891">
    <property type="entry name" value="EUKARYOTIC TRANSLATION INITIATION FACTOR 2C"/>
    <property type="match status" value="1"/>
</dbReference>
<dbReference type="GO" id="GO:0140965">
    <property type="term" value="P:secondary piRNA processing"/>
    <property type="evidence" value="ECO:0007669"/>
    <property type="project" value="UniProtKB-ARBA"/>
</dbReference>
<dbReference type="SUPFAM" id="SSF101690">
    <property type="entry name" value="PAZ domain"/>
    <property type="match status" value="1"/>
</dbReference>
<dbReference type="InterPro" id="IPR012337">
    <property type="entry name" value="RNaseH-like_sf"/>
</dbReference>
<dbReference type="Proteomes" id="UP000479190">
    <property type="component" value="Unassembled WGS sequence"/>
</dbReference>
<dbReference type="Pfam" id="PF02171">
    <property type="entry name" value="Piwi"/>
    <property type="match status" value="1"/>
</dbReference>
<evidence type="ECO:0000313" key="13">
    <source>
        <dbReference type="Proteomes" id="UP000479190"/>
    </source>
</evidence>
<evidence type="ECO:0000256" key="6">
    <source>
        <dbReference type="ARBA" id="ARBA00023158"/>
    </source>
</evidence>
<feature type="domain" description="Piwi" evidence="11">
    <location>
        <begin position="622"/>
        <end position="913"/>
    </location>
</feature>
<evidence type="ECO:0008006" key="14">
    <source>
        <dbReference type="Google" id="ProtNLM"/>
    </source>
</evidence>
<evidence type="ECO:0000256" key="3">
    <source>
        <dbReference type="ARBA" id="ARBA00022490"/>
    </source>
</evidence>
<dbReference type="InterPro" id="IPR036397">
    <property type="entry name" value="RNaseH_sf"/>
</dbReference>
<dbReference type="FunFam" id="3.30.420.10:FF:000014">
    <property type="entry name" value="Piwi-like RNA-mediated gene silencing 1"/>
    <property type="match status" value="1"/>
</dbReference>
<feature type="compositionally biased region" description="Low complexity" evidence="8">
    <location>
        <begin position="87"/>
        <end position="98"/>
    </location>
</feature>
<feature type="domain" description="PAZ" evidence="10">
    <location>
        <begin position="346"/>
        <end position="457"/>
    </location>
</feature>
<evidence type="ECO:0000256" key="5">
    <source>
        <dbReference type="ARBA" id="ARBA00022884"/>
    </source>
</evidence>
<dbReference type="OrthoDB" id="445936at2759"/>
<dbReference type="SUPFAM" id="SSF53098">
    <property type="entry name" value="Ribonuclease H-like"/>
    <property type="match status" value="1"/>
</dbReference>
<evidence type="ECO:0000256" key="1">
    <source>
        <dbReference type="ARBA" id="ARBA00004496"/>
    </source>
</evidence>
<keyword evidence="6" id="KW-0943">RNA-mediated gene silencing</keyword>
<dbReference type="Pfam" id="PF23278">
    <property type="entry name" value="Piwi_N"/>
    <property type="match status" value="1"/>
</dbReference>
<dbReference type="Gene3D" id="3.40.50.2300">
    <property type="match status" value="1"/>
</dbReference>
<evidence type="ECO:0000256" key="7">
    <source>
        <dbReference type="ARBA" id="ARBA00038291"/>
    </source>
</evidence>
<proteinExistence type="inferred from homology"/>
<evidence type="ECO:0000256" key="4">
    <source>
        <dbReference type="ARBA" id="ARBA00022782"/>
    </source>
</evidence>
<dbReference type="SMART" id="SM00950">
    <property type="entry name" value="Piwi"/>
    <property type="match status" value="1"/>
</dbReference>
<organism evidence="12 13">
    <name type="scientific">Trichogramma brassicae</name>
    <dbReference type="NCBI Taxonomy" id="86971"/>
    <lineage>
        <taxon>Eukaryota</taxon>
        <taxon>Metazoa</taxon>
        <taxon>Ecdysozoa</taxon>
        <taxon>Arthropoda</taxon>
        <taxon>Hexapoda</taxon>
        <taxon>Insecta</taxon>
        <taxon>Pterygota</taxon>
        <taxon>Neoptera</taxon>
        <taxon>Endopterygota</taxon>
        <taxon>Hymenoptera</taxon>
        <taxon>Apocrita</taxon>
        <taxon>Proctotrupomorpha</taxon>
        <taxon>Chalcidoidea</taxon>
        <taxon>Trichogrammatidae</taxon>
        <taxon>Trichogramma</taxon>
    </lineage>
</organism>
<keyword evidence="13" id="KW-1185">Reference proteome</keyword>
<feature type="compositionally biased region" description="Basic and acidic residues" evidence="8">
    <location>
        <begin position="42"/>
        <end position="65"/>
    </location>
</feature>
<dbReference type="CDD" id="cd02845">
    <property type="entry name" value="PAZ_piwi_like"/>
    <property type="match status" value="1"/>
</dbReference>